<dbReference type="OrthoDB" id="9813193at2"/>
<protein>
    <submittedName>
        <fullName evidence="8">Putative oxidoreductase</fullName>
    </submittedName>
</protein>
<name>A0A1M5AD77_9BACT</name>
<organism evidence="8 9">
    <name type="scientific">Flavisolibacter ginsengisoli DSM 18119</name>
    <dbReference type="NCBI Taxonomy" id="1121884"/>
    <lineage>
        <taxon>Bacteria</taxon>
        <taxon>Pseudomonadati</taxon>
        <taxon>Bacteroidota</taxon>
        <taxon>Chitinophagia</taxon>
        <taxon>Chitinophagales</taxon>
        <taxon>Chitinophagaceae</taxon>
        <taxon>Flavisolibacter</taxon>
    </lineage>
</organism>
<feature type="transmembrane region" description="Helical" evidence="7">
    <location>
        <begin position="52"/>
        <end position="76"/>
    </location>
</feature>
<dbReference type="STRING" id="1121884.SAMN02745131_02235"/>
<dbReference type="Pfam" id="PF07681">
    <property type="entry name" value="DoxX"/>
    <property type="match status" value="1"/>
</dbReference>
<dbReference type="RefSeq" id="WP_072835414.1">
    <property type="nucleotide sequence ID" value="NZ_FQUU01000008.1"/>
</dbReference>
<sequence>MRKLFNTSTSDNAFSFAMLVLRLGVGLSMMINHGLDKLMHFAQKAPRFADPFHIGSTTSLSLVVFAEFFCSAFIILGLFTRLACIPLIIAMSVALFIANKGAFFGVGEAAGLFLACFITLLFTGPGKVSLDRFIGK</sequence>
<accession>A0A1M5AD77</accession>
<dbReference type="InterPro" id="IPR032808">
    <property type="entry name" value="DoxX"/>
</dbReference>
<proteinExistence type="inferred from homology"/>
<dbReference type="EMBL" id="FQUU01000008">
    <property type="protein sequence ID" value="SHF28047.1"/>
    <property type="molecule type" value="Genomic_DNA"/>
</dbReference>
<keyword evidence="9" id="KW-1185">Reference proteome</keyword>
<feature type="transmembrane region" description="Helical" evidence="7">
    <location>
        <begin position="109"/>
        <end position="130"/>
    </location>
</feature>
<evidence type="ECO:0000313" key="8">
    <source>
        <dbReference type="EMBL" id="SHF28047.1"/>
    </source>
</evidence>
<comment type="similarity">
    <text evidence="2">Belongs to the DoxX family.</text>
</comment>
<evidence type="ECO:0000256" key="3">
    <source>
        <dbReference type="ARBA" id="ARBA00022475"/>
    </source>
</evidence>
<gene>
    <name evidence="8" type="ORF">SAMN02745131_02235</name>
</gene>
<dbReference type="GO" id="GO:0005886">
    <property type="term" value="C:plasma membrane"/>
    <property type="evidence" value="ECO:0007669"/>
    <property type="project" value="UniProtKB-SubCell"/>
</dbReference>
<dbReference type="InterPro" id="IPR051907">
    <property type="entry name" value="DoxX-like_oxidoreductase"/>
</dbReference>
<feature type="transmembrane region" description="Helical" evidence="7">
    <location>
        <begin position="12"/>
        <end position="32"/>
    </location>
</feature>
<reference evidence="8 9" key="1">
    <citation type="submission" date="2016-11" db="EMBL/GenBank/DDBJ databases">
        <authorList>
            <person name="Jaros S."/>
            <person name="Januszkiewicz K."/>
            <person name="Wedrychowicz H."/>
        </authorList>
    </citation>
    <scope>NUCLEOTIDE SEQUENCE [LARGE SCALE GENOMIC DNA]</scope>
    <source>
        <strain evidence="8 9">DSM 18119</strain>
    </source>
</reference>
<evidence type="ECO:0000256" key="4">
    <source>
        <dbReference type="ARBA" id="ARBA00022692"/>
    </source>
</evidence>
<keyword evidence="6 7" id="KW-0472">Membrane</keyword>
<dbReference type="AlphaFoldDB" id="A0A1M5AD77"/>
<evidence type="ECO:0000256" key="1">
    <source>
        <dbReference type="ARBA" id="ARBA00004651"/>
    </source>
</evidence>
<evidence type="ECO:0000256" key="7">
    <source>
        <dbReference type="SAM" id="Phobius"/>
    </source>
</evidence>
<evidence type="ECO:0000256" key="2">
    <source>
        <dbReference type="ARBA" id="ARBA00006679"/>
    </source>
</evidence>
<keyword evidence="5 7" id="KW-1133">Transmembrane helix</keyword>
<dbReference type="Proteomes" id="UP000184048">
    <property type="component" value="Unassembled WGS sequence"/>
</dbReference>
<dbReference type="PANTHER" id="PTHR33452">
    <property type="entry name" value="OXIDOREDUCTASE CATD-RELATED"/>
    <property type="match status" value="1"/>
</dbReference>
<keyword evidence="3" id="KW-1003">Cell membrane</keyword>
<evidence type="ECO:0000313" key="9">
    <source>
        <dbReference type="Proteomes" id="UP000184048"/>
    </source>
</evidence>
<dbReference type="PANTHER" id="PTHR33452:SF1">
    <property type="entry name" value="INNER MEMBRANE PROTEIN YPHA-RELATED"/>
    <property type="match status" value="1"/>
</dbReference>
<comment type="subcellular location">
    <subcellularLocation>
        <location evidence="1">Cell membrane</location>
        <topology evidence="1">Multi-pass membrane protein</topology>
    </subcellularLocation>
</comment>
<evidence type="ECO:0000256" key="6">
    <source>
        <dbReference type="ARBA" id="ARBA00023136"/>
    </source>
</evidence>
<keyword evidence="4 7" id="KW-0812">Transmembrane</keyword>
<evidence type="ECO:0000256" key="5">
    <source>
        <dbReference type="ARBA" id="ARBA00022989"/>
    </source>
</evidence>